<dbReference type="SUPFAM" id="SSF46785">
    <property type="entry name" value="Winged helix' DNA-binding domain"/>
    <property type="match status" value="1"/>
</dbReference>
<proteinExistence type="predicted"/>
<organism evidence="1 2">
    <name type="scientific">Chitinophaga hostae</name>
    <dbReference type="NCBI Taxonomy" id="2831022"/>
    <lineage>
        <taxon>Bacteria</taxon>
        <taxon>Pseudomonadati</taxon>
        <taxon>Bacteroidota</taxon>
        <taxon>Chitinophagia</taxon>
        <taxon>Chitinophagales</taxon>
        <taxon>Chitinophagaceae</taxon>
        <taxon>Chitinophaga</taxon>
    </lineage>
</organism>
<protein>
    <submittedName>
        <fullName evidence="1">Winged helix-turn-helix transcriptional regulator</fullName>
    </submittedName>
</protein>
<dbReference type="Proteomes" id="UP000676386">
    <property type="component" value="Unassembled WGS sequence"/>
</dbReference>
<comment type="caution">
    <text evidence="1">The sequence shown here is derived from an EMBL/GenBank/DDBJ whole genome shotgun (WGS) entry which is preliminary data.</text>
</comment>
<evidence type="ECO:0000313" key="2">
    <source>
        <dbReference type="Proteomes" id="UP000676386"/>
    </source>
</evidence>
<dbReference type="InterPro" id="IPR036388">
    <property type="entry name" value="WH-like_DNA-bd_sf"/>
</dbReference>
<accession>A0ABS5JAJ4</accession>
<gene>
    <name evidence="1" type="ORF">KE626_33190</name>
</gene>
<dbReference type="Gene3D" id="1.10.10.10">
    <property type="entry name" value="Winged helix-like DNA-binding domain superfamily/Winged helix DNA-binding domain"/>
    <property type="match status" value="1"/>
</dbReference>
<reference evidence="1 2" key="1">
    <citation type="submission" date="2021-04" db="EMBL/GenBank/DDBJ databases">
        <title>Chitinophaga sp. nov., isolated from the rhizosphere soil.</title>
        <authorList>
            <person name="He S."/>
        </authorList>
    </citation>
    <scope>NUCLEOTIDE SEQUENCE [LARGE SCALE GENOMIC DNA]</scope>
    <source>
        <strain evidence="1 2">2R12</strain>
    </source>
</reference>
<sequence length="141" mass="16262">MSTDIANKLPIGWYLKEADSLITHFTNTTFETYGINRFHWQVLKNIDKHEKISKALYYHQVNRFLSEAELEDVLDSLCNRNWVQHEGDMYSFTETGKTAYADIAALQDGNHQKILSGTTPEEYLATINFLETIIRNMGGKI</sequence>
<name>A0ABS5JAJ4_9BACT</name>
<keyword evidence="2" id="KW-1185">Reference proteome</keyword>
<dbReference type="RefSeq" id="WP_211977393.1">
    <property type="nucleotide sequence ID" value="NZ_CBFHAM010000076.1"/>
</dbReference>
<dbReference type="EMBL" id="JAGTXB010000030">
    <property type="protein sequence ID" value="MBS0032235.1"/>
    <property type="molecule type" value="Genomic_DNA"/>
</dbReference>
<evidence type="ECO:0000313" key="1">
    <source>
        <dbReference type="EMBL" id="MBS0032235.1"/>
    </source>
</evidence>
<dbReference type="InterPro" id="IPR036390">
    <property type="entry name" value="WH_DNA-bd_sf"/>
</dbReference>